<dbReference type="InterPro" id="IPR044946">
    <property type="entry name" value="Restrct_endonuc_typeI_TRD_sf"/>
</dbReference>
<dbReference type="InterPro" id="IPR000055">
    <property type="entry name" value="Restrct_endonuc_typeI_TRD"/>
</dbReference>
<evidence type="ECO:0000256" key="3">
    <source>
        <dbReference type="ARBA" id="ARBA00023125"/>
    </source>
</evidence>
<dbReference type="AlphaFoldDB" id="A0AAI9NXA2"/>
<keyword evidence="2" id="KW-0680">Restriction system</keyword>
<dbReference type="PANTHER" id="PTHR30408">
    <property type="entry name" value="TYPE-1 RESTRICTION ENZYME ECOKI SPECIFICITY PROTEIN"/>
    <property type="match status" value="1"/>
</dbReference>
<feature type="domain" description="Type I restriction modification DNA specificity" evidence="4">
    <location>
        <begin position="176"/>
        <end position="345"/>
    </location>
</feature>
<dbReference type="CDD" id="cd17253">
    <property type="entry name" value="RMtype1_S_Eco933I-TRD2-CR2_like"/>
    <property type="match status" value="1"/>
</dbReference>
<reference evidence="5" key="1">
    <citation type="submission" date="2020-06" db="EMBL/GenBank/DDBJ databases">
        <title>Characterization of fructooligosaccharide metabolism and fructooligosaccharide-degrading enzymes in human commensal butyrate producers.</title>
        <authorList>
            <person name="Tanno H."/>
            <person name="Fujii T."/>
            <person name="Hirano K."/>
            <person name="Maeno S."/>
            <person name="Tonozuka T."/>
            <person name="Sakamoto M."/>
            <person name="Ohkuma M."/>
            <person name="Tochio T."/>
            <person name="Endo A."/>
        </authorList>
    </citation>
    <scope>NUCLEOTIDE SEQUENCE</scope>
    <source>
        <strain evidence="5">JCM 31265</strain>
    </source>
</reference>
<comment type="similarity">
    <text evidence="1">Belongs to the type-I restriction system S methylase family.</text>
</comment>
<dbReference type="GO" id="GO:0009307">
    <property type="term" value="P:DNA restriction-modification system"/>
    <property type="evidence" value="ECO:0007669"/>
    <property type="project" value="UniProtKB-KW"/>
</dbReference>
<dbReference type="CDD" id="cd17262">
    <property type="entry name" value="RMtype1_S_Aco12261I-TRD2-CR2"/>
    <property type="match status" value="1"/>
</dbReference>
<proteinExistence type="inferred from homology"/>
<evidence type="ECO:0000313" key="5">
    <source>
        <dbReference type="EMBL" id="GFO92971.1"/>
    </source>
</evidence>
<evidence type="ECO:0000256" key="2">
    <source>
        <dbReference type="ARBA" id="ARBA00022747"/>
    </source>
</evidence>
<dbReference type="SUPFAM" id="SSF116734">
    <property type="entry name" value="DNA methylase specificity domain"/>
    <property type="match status" value="2"/>
</dbReference>
<dbReference type="Proteomes" id="UP000660047">
    <property type="component" value="Unassembled WGS sequence"/>
</dbReference>
<evidence type="ECO:0000313" key="6">
    <source>
        <dbReference type="Proteomes" id="UP000660047"/>
    </source>
</evidence>
<organism evidence="5 6">
    <name type="scientific">Coprococcus eutactus</name>
    <dbReference type="NCBI Taxonomy" id="33043"/>
    <lineage>
        <taxon>Bacteria</taxon>
        <taxon>Bacillati</taxon>
        <taxon>Bacillota</taxon>
        <taxon>Clostridia</taxon>
        <taxon>Lachnospirales</taxon>
        <taxon>Lachnospiraceae</taxon>
        <taxon>Coprococcus</taxon>
    </lineage>
</organism>
<comment type="caution">
    <text evidence="5">The sequence shown here is derived from an EMBL/GenBank/DDBJ whole genome shotgun (WGS) entry which is preliminary data.</text>
</comment>
<keyword evidence="3" id="KW-0238">DNA-binding</keyword>
<dbReference type="Gene3D" id="3.90.220.20">
    <property type="entry name" value="DNA methylase specificity domains"/>
    <property type="match status" value="2"/>
</dbReference>
<dbReference type="Pfam" id="PF01420">
    <property type="entry name" value="Methylase_S"/>
    <property type="match status" value="2"/>
</dbReference>
<evidence type="ECO:0000256" key="1">
    <source>
        <dbReference type="ARBA" id="ARBA00010923"/>
    </source>
</evidence>
<accession>A0AAI9NXA2</accession>
<dbReference type="GO" id="GO:0003677">
    <property type="term" value="F:DNA binding"/>
    <property type="evidence" value="ECO:0007669"/>
    <property type="project" value="UniProtKB-KW"/>
</dbReference>
<dbReference type="PANTHER" id="PTHR30408:SF12">
    <property type="entry name" value="TYPE I RESTRICTION ENZYME MJAVIII SPECIFICITY SUBUNIT"/>
    <property type="match status" value="1"/>
</dbReference>
<dbReference type="EMBL" id="BLYL01000001">
    <property type="protein sequence ID" value="GFO92971.1"/>
    <property type="molecule type" value="Genomic_DNA"/>
</dbReference>
<sequence length="370" mass="42278">MDMMYIEDCCEILDSMRVPITASDREEGDYPYYGANGIQDHVADYIFDDELVLLAEDGGNFGSKEKPIAYRVSGKCWINNHAHVLKPKIGLDVDYLCYSLMFYNVDGMVNGATRQKLTQAAMRKMQIPSRSIEDQKHIVDELNRIVKIKEQRFLELQLLDKLIKARFVEMFENEIEYNKVKLEEIADIVSGITKGRKTKCGELREVPYMAVSNVKDGYIDWTTVKTILATEDEIIQYKLLPDDVLMTEGGDPDKLGRGAIISLPPKDCIHQNHIFRVRLDETQILPRYFAAYLQSSQAKTYFLRAAKQTTGIASINMSQLRGLPTIVPPIELQLKYSLFSEQVDKSKVVVQKALDEAQILFDSLMQKYFG</sequence>
<protein>
    <recommendedName>
        <fullName evidence="4">Type I restriction modification DNA specificity domain-containing protein</fullName>
    </recommendedName>
</protein>
<dbReference type="InterPro" id="IPR052021">
    <property type="entry name" value="Type-I_RS_S_subunit"/>
</dbReference>
<gene>
    <name evidence="5" type="ORF">COEU31_00170</name>
</gene>
<feature type="domain" description="Type I restriction modification DNA specificity" evidence="4">
    <location>
        <begin position="3"/>
        <end position="152"/>
    </location>
</feature>
<name>A0AAI9NXA2_9FIRM</name>
<dbReference type="RefSeq" id="WP_055222501.1">
    <property type="nucleotide sequence ID" value="NZ_BLYL01000001.1"/>
</dbReference>
<evidence type="ECO:0000259" key="4">
    <source>
        <dbReference type="Pfam" id="PF01420"/>
    </source>
</evidence>